<feature type="non-terminal residue" evidence="2">
    <location>
        <position position="1"/>
    </location>
</feature>
<accession>A0A392U7F9</accession>
<name>A0A392U7F9_9FABA</name>
<evidence type="ECO:0000256" key="1">
    <source>
        <dbReference type="SAM" id="MobiDB-lite"/>
    </source>
</evidence>
<feature type="compositionally biased region" description="Polar residues" evidence="1">
    <location>
        <begin position="13"/>
        <end position="35"/>
    </location>
</feature>
<dbReference type="AlphaFoldDB" id="A0A392U7F9"/>
<evidence type="ECO:0000313" key="2">
    <source>
        <dbReference type="EMBL" id="MCI69018.1"/>
    </source>
</evidence>
<evidence type="ECO:0000313" key="3">
    <source>
        <dbReference type="Proteomes" id="UP000265520"/>
    </source>
</evidence>
<feature type="region of interest" description="Disordered" evidence="1">
    <location>
        <begin position="1"/>
        <end position="81"/>
    </location>
</feature>
<sequence length="81" mass="8649">PDVVIADAPSAAGKNNPNLEGAHSINNYQEPTQASQEDKAKSVEPTLSADYEWTTRTEDSLDDDGNSIPKPIPSICLPAEI</sequence>
<feature type="non-terminal residue" evidence="2">
    <location>
        <position position="81"/>
    </location>
</feature>
<reference evidence="2 3" key="1">
    <citation type="journal article" date="2018" name="Front. Plant Sci.">
        <title>Red Clover (Trifolium pratense) and Zigzag Clover (T. medium) - A Picture of Genomic Similarities and Differences.</title>
        <authorList>
            <person name="Dluhosova J."/>
            <person name="Istvanek J."/>
            <person name="Nedelnik J."/>
            <person name="Repkova J."/>
        </authorList>
    </citation>
    <scope>NUCLEOTIDE SEQUENCE [LARGE SCALE GENOMIC DNA]</scope>
    <source>
        <strain evidence="3">cv. 10/8</strain>
        <tissue evidence="2">Leaf</tissue>
    </source>
</reference>
<keyword evidence="3" id="KW-1185">Reference proteome</keyword>
<dbReference type="EMBL" id="LXQA010747478">
    <property type="protein sequence ID" value="MCI69018.1"/>
    <property type="molecule type" value="Genomic_DNA"/>
</dbReference>
<dbReference type="Proteomes" id="UP000265520">
    <property type="component" value="Unassembled WGS sequence"/>
</dbReference>
<organism evidence="2 3">
    <name type="scientific">Trifolium medium</name>
    <dbReference type="NCBI Taxonomy" id="97028"/>
    <lineage>
        <taxon>Eukaryota</taxon>
        <taxon>Viridiplantae</taxon>
        <taxon>Streptophyta</taxon>
        <taxon>Embryophyta</taxon>
        <taxon>Tracheophyta</taxon>
        <taxon>Spermatophyta</taxon>
        <taxon>Magnoliopsida</taxon>
        <taxon>eudicotyledons</taxon>
        <taxon>Gunneridae</taxon>
        <taxon>Pentapetalae</taxon>
        <taxon>rosids</taxon>
        <taxon>fabids</taxon>
        <taxon>Fabales</taxon>
        <taxon>Fabaceae</taxon>
        <taxon>Papilionoideae</taxon>
        <taxon>50 kb inversion clade</taxon>
        <taxon>NPAAA clade</taxon>
        <taxon>Hologalegina</taxon>
        <taxon>IRL clade</taxon>
        <taxon>Trifolieae</taxon>
        <taxon>Trifolium</taxon>
    </lineage>
</organism>
<comment type="caution">
    <text evidence="2">The sequence shown here is derived from an EMBL/GenBank/DDBJ whole genome shotgun (WGS) entry which is preliminary data.</text>
</comment>
<proteinExistence type="predicted"/>
<protein>
    <submittedName>
        <fullName evidence="2">Uncharacterized protein</fullName>
    </submittedName>
</protein>